<reference evidence="2 3" key="1">
    <citation type="journal article" date="2018" name="Nat. Ecol. Evol.">
        <title>Pezizomycetes genomes reveal the molecular basis of ectomycorrhizal truffle lifestyle.</title>
        <authorList>
            <person name="Murat C."/>
            <person name="Payen T."/>
            <person name="Noel B."/>
            <person name="Kuo A."/>
            <person name="Morin E."/>
            <person name="Chen J."/>
            <person name="Kohler A."/>
            <person name="Krizsan K."/>
            <person name="Balestrini R."/>
            <person name="Da Silva C."/>
            <person name="Montanini B."/>
            <person name="Hainaut M."/>
            <person name="Levati E."/>
            <person name="Barry K.W."/>
            <person name="Belfiori B."/>
            <person name="Cichocki N."/>
            <person name="Clum A."/>
            <person name="Dockter R.B."/>
            <person name="Fauchery L."/>
            <person name="Guy J."/>
            <person name="Iotti M."/>
            <person name="Le Tacon F."/>
            <person name="Lindquist E.A."/>
            <person name="Lipzen A."/>
            <person name="Malagnac F."/>
            <person name="Mello A."/>
            <person name="Molinier V."/>
            <person name="Miyauchi S."/>
            <person name="Poulain J."/>
            <person name="Riccioni C."/>
            <person name="Rubini A."/>
            <person name="Sitrit Y."/>
            <person name="Splivallo R."/>
            <person name="Traeger S."/>
            <person name="Wang M."/>
            <person name="Zifcakova L."/>
            <person name="Wipf D."/>
            <person name="Zambonelli A."/>
            <person name="Paolocci F."/>
            <person name="Nowrousian M."/>
            <person name="Ottonello S."/>
            <person name="Baldrian P."/>
            <person name="Spatafora J.W."/>
            <person name="Henrissat B."/>
            <person name="Nagy L.G."/>
            <person name="Aury J.M."/>
            <person name="Wincker P."/>
            <person name="Grigoriev I.V."/>
            <person name="Bonfante P."/>
            <person name="Martin F.M."/>
        </authorList>
    </citation>
    <scope>NUCLEOTIDE SEQUENCE [LARGE SCALE GENOMIC DNA]</scope>
    <source>
        <strain evidence="2 3">RN42</strain>
    </source>
</reference>
<dbReference type="EMBL" id="ML119809">
    <property type="protein sequence ID" value="RPA73846.1"/>
    <property type="molecule type" value="Genomic_DNA"/>
</dbReference>
<evidence type="ECO:0000256" key="1">
    <source>
        <dbReference type="SAM" id="MobiDB-lite"/>
    </source>
</evidence>
<feature type="compositionally biased region" description="Basic and acidic residues" evidence="1">
    <location>
        <begin position="9"/>
        <end position="23"/>
    </location>
</feature>
<evidence type="ECO:0000313" key="2">
    <source>
        <dbReference type="EMBL" id="RPA73846.1"/>
    </source>
</evidence>
<evidence type="ECO:0000313" key="3">
    <source>
        <dbReference type="Proteomes" id="UP000275078"/>
    </source>
</evidence>
<feature type="region of interest" description="Disordered" evidence="1">
    <location>
        <begin position="1"/>
        <end position="37"/>
    </location>
</feature>
<sequence length="248" mass="26604">MKGAGLAKRKPEPEKPEPEKRETISATTTSKWRKGKDPIALVASKAMSIPALICNVSATPHTEPDRLPTPKSRSRVNPEATKAGHGSTCGRKPWRWVGFEKKKGASDYPTARSTLFSSSASQVACLKPTRSRSNSFSSQASTIVESEAACLSSAETDDAGQTSTEALRITTSTVSELEERVKEKYQSGFTSFSFDHGIPVPVEAGSKRVRMGLGLGLFGKPGKMLGWFGASTRLARNPNGQSDEDGLD</sequence>
<accession>A0A3N4HLR6</accession>
<dbReference type="Proteomes" id="UP000275078">
    <property type="component" value="Unassembled WGS sequence"/>
</dbReference>
<feature type="region of interest" description="Disordered" evidence="1">
    <location>
        <begin position="57"/>
        <end position="89"/>
    </location>
</feature>
<organism evidence="2 3">
    <name type="scientific">Ascobolus immersus RN42</name>
    <dbReference type="NCBI Taxonomy" id="1160509"/>
    <lineage>
        <taxon>Eukaryota</taxon>
        <taxon>Fungi</taxon>
        <taxon>Dikarya</taxon>
        <taxon>Ascomycota</taxon>
        <taxon>Pezizomycotina</taxon>
        <taxon>Pezizomycetes</taxon>
        <taxon>Pezizales</taxon>
        <taxon>Ascobolaceae</taxon>
        <taxon>Ascobolus</taxon>
    </lineage>
</organism>
<name>A0A3N4HLR6_ASCIM</name>
<dbReference type="AlphaFoldDB" id="A0A3N4HLR6"/>
<keyword evidence="3" id="KW-1185">Reference proteome</keyword>
<protein>
    <submittedName>
        <fullName evidence="2">Uncharacterized protein</fullName>
    </submittedName>
</protein>
<proteinExistence type="predicted"/>
<gene>
    <name evidence="2" type="ORF">BJ508DRAFT_380885</name>
</gene>